<dbReference type="EMBL" id="CASHSV030000109">
    <property type="protein sequence ID" value="CAJ2650130.1"/>
    <property type="molecule type" value="Genomic_DNA"/>
</dbReference>
<evidence type="ECO:0000313" key="1">
    <source>
        <dbReference type="EMBL" id="CAJ2650130.1"/>
    </source>
</evidence>
<evidence type="ECO:0000313" key="2">
    <source>
        <dbReference type="Proteomes" id="UP001177021"/>
    </source>
</evidence>
<protein>
    <submittedName>
        <fullName evidence="1">Uncharacterized protein</fullName>
    </submittedName>
</protein>
<sequence>MRIFNSITEGNQFDEKLFISHPLADDLDRSLKSIRRVIHQRKKELQIEKTLLKEPNSVRLAKGMRSQETSS</sequence>
<dbReference type="Proteomes" id="UP001177021">
    <property type="component" value="Unassembled WGS sequence"/>
</dbReference>
<accession>A0ACB0JYF0</accession>
<name>A0ACB0JYF0_TRIPR</name>
<proteinExistence type="predicted"/>
<keyword evidence="2" id="KW-1185">Reference proteome</keyword>
<comment type="caution">
    <text evidence="1">The sequence shown here is derived from an EMBL/GenBank/DDBJ whole genome shotgun (WGS) entry which is preliminary data.</text>
</comment>
<organism evidence="1 2">
    <name type="scientific">Trifolium pratense</name>
    <name type="common">Red clover</name>
    <dbReference type="NCBI Taxonomy" id="57577"/>
    <lineage>
        <taxon>Eukaryota</taxon>
        <taxon>Viridiplantae</taxon>
        <taxon>Streptophyta</taxon>
        <taxon>Embryophyta</taxon>
        <taxon>Tracheophyta</taxon>
        <taxon>Spermatophyta</taxon>
        <taxon>Magnoliopsida</taxon>
        <taxon>eudicotyledons</taxon>
        <taxon>Gunneridae</taxon>
        <taxon>Pentapetalae</taxon>
        <taxon>rosids</taxon>
        <taxon>fabids</taxon>
        <taxon>Fabales</taxon>
        <taxon>Fabaceae</taxon>
        <taxon>Papilionoideae</taxon>
        <taxon>50 kb inversion clade</taxon>
        <taxon>NPAAA clade</taxon>
        <taxon>Hologalegina</taxon>
        <taxon>IRL clade</taxon>
        <taxon>Trifolieae</taxon>
        <taxon>Trifolium</taxon>
    </lineage>
</organism>
<reference evidence="1" key="1">
    <citation type="submission" date="2023-10" db="EMBL/GenBank/DDBJ databases">
        <authorList>
            <person name="Rodriguez Cubillos JULIANA M."/>
            <person name="De Vega J."/>
        </authorList>
    </citation>
    <scope>NUCLEOTIDE SEQUENCE</scope>
</reference>
<gene>
    <name evidence="1" type="ORF">MILVUS5_LOCUS18047</name>
</gene>